<name>A0A812S2Z3_9DINO</name>
<dbReference type="OrthoDB" id="2019031at2759"/>
<keyword evidence="2" id="KW-1185">Reference proteome</keyword>
<dbReference type="EMBL" id="CAJNJA010020435">
    <property type="protein sequence ID" value="CAE7459991.1"/>
    <property type="molecule type" value="Genomic_DNA"/>
</dbReference>
<protein>
    <submittedName>
        <fullName evidence="1">Uncharacterized protein</fullName>
    </submittedName>
</protein>
<dbReference type="AlphaFoldDB" id="A0A812S2Z3"/>
<proteinExistence type="predicted"/>
<dbReference type="Proteomes" id="UP000601435">
    <property type="component" value="Unassembled WGS sequence"/>
</dbReference>
<reference evidence="1" key="1">
    <citation type="submission" date="2021-02" db="EMBL/GenBank/DDBJ databases">
        <authorList>
            <person name="Dougan E. K."/>
            <person name="Rhodes N."/>
            <person name="Thang M."/>
            <person name="Chan C."/>
        </authorList>
    </citation>
    <scope>NUCLEOTIDE SEQUENCE</scope>
</reference>
<accession>A0A812S2Z3</accession>
<comment type="caution">
    <text evidence="1">The sequence shown here is derived from an EMBL/GenBank/DDBJ whole genome shotgun (WGS) entry which is preliminary data.</text>
</comment>
<gene>
    <name evidence="1" type="ORF">SNEC2469_LOCUS12847</name>
</gene>
<evidence type="ECO:0000313" key="1">
    <source>
        <dbReference type="EMBL" id="CAE7459991.1"/>
    </source>
</evidence>
<evidence type="ECO:0000313" key="2">
    <source>
        <dbReference type="Proteomes" id="UP000601435"/>
    </source>
</evidence>
<sequence>MAEPPRDGHEEWLQQWTRAGSVAPFATAPFATNYFVREAPAHMQWHNKVQVKALAPRVSDLGFVGRCGLSKARPLWQRVHSDSLGRREVQFVRR</sequence>
<organism evidence="1 2">
    <name type="scientific">Symbiodinium necroappetens</name>
    <dbReference type="NCBI Taxonomy" id="1628268"/>
    <lineage>
        <taxon>Eukaryota</taxon>
        <taxon>Sar</taxon>
        <taxon>Alveolata</taxon>
        <taxon>Dinophyceae</taxon>
        <taxon>Suessiales</taxon>
        <taxon>Symbiodiniaceae</taxon>
        <taxon>Symbiodinium</taxon>
    </lineage>
</organism>